<keyword evidence="3" id="KW-0472">Membrane</keyword>
<name>A0A9D2C0U8_9FIRM</name>
<organism evidence="5 6">
    <name type="scientific">Candidatus Acutalibacter pullistercoris</name>
    <dbReference type="NCBI Taxonomy" id="2838418"/>
    <lineage>
        <taxon>Bacteria</taxon>
        <taxon>Bacillati</taxon>
        <taxon>Bacillota</taxon>
        <taxon>Clostridia</taxon>
        <taxon>Eubacteriales</taxon>
        <taxon>Acutalibacteraceae</taxon>
        <taxon>Acutalibacter</taxon>
    </lineage>
</organism>
<dbReference type="Gene3D" id="1.10.10.1320">
    <property type="entry name" value="Anti-sigma factor, zinc-finger domain"/>
    <property type="match status" value="1"/>
</dbReference>
<comment type="similarity">
    <text evidence="1">Belongs to the zinc-associated anti-sigma factor (ZAS) superfamily. Anti-sigma-W factor family.</text>
</comment>
<protein>
    <recommendedName>
        <fullName evidence="2">Anti-sigma-W factor RsiW</fullName>
    </recommendedName>
</protein>
<comment type="caution">
    <text evidence="5">The sequence shown here is derived from an EMBL/GenBank/DDBJ whole genome shotgun (WGS) entry which is preliminary data.</text>
</comment>
<dbReference type="InterPro" id="IPR027383">
    <property type="entry name" value="Znf_put"/>
</dbReference>
<dbReference type="Proteomes" id="UP000823915">
    <property type="component" value="Unassembled WGS sequence"/>
</dbReference>
<reference evidence="5" key="2">
    <citation type="submission" date="2021-04" db="EMBL/GenBank/DDBJ databases">
        <authorList>
            <person name="Gilroy R."/>
        </authorList>
    </citation>
    <scope>NUCLEOTIDE SEQUENCE</scope>
    <source>
        <strain evidence="5">1282</strain>
    </source>
</reference>
<evidence type="ECO:0000313" key="6">
    <source>
        <dbReference type="Proteomes" id="UP000823915"/>
    </source>
</evidence>
<accession>A0A9D2C0U8</accession>
<dbReference type="Pfam" id="PF13490">
    <property type="entry name" value="zf-HC2"/>
    <property type="match status" value="1"/>
</dbReference>
<keyword evidence="3" id="KW-0812">Transmembrane</keyword>
<evidence type="ECO:0000259" key="4">
    <source>
        <dbReference type="Pfam" id="PF13490"/>
    </source>
</evidence>
<keyword evidence="3" id="KW-1133">Transmembrane helix</keyword>
<evidence type="ECO:0000313" key="5">
    <source>
        <dbReference type="EMBL" id="HIY26381.1"/>
    </source>
</evidence>
<reference evidence="5" key="1">
    <citation type="journal article" date="2021" name="PeerJ">
        <title>Extensive microbial diversity within the chicken gut microbiome revealed by metagenomics and culture.</title>
        <authorList>
            <person name="Gilroy R."/>
            <person name="Ravi A."/>
            <person name="Getino M."/>
            <person name="Pursley I."/>
            <person name="Horton D.L."/>
            <person name="Alikhan N.F."/>
            <person name="Baker D."/>
            <person name="Gharbi K."/>
            <person name="Hall N."/>
            <person name="Watson M."/>
            <person name="Adriaenssens E.M."/>
            <person name="Foster-Nyarko E."/>
            <person name="Jarju S."/>
            <person name="Secka A."/>
            <person name="Antonio M."/>
            <person name="Oren A."/>
            <person name="Chaudhuri R.R."/>
            <person name="La Ragione R."/>
            <person name="Hildebrand F."/>
            <person name="Pallen M.J."/>
        </authorList>
    </citation>
    <scope>NUCLEOTIDE SEQUENCE</scope>
    <source>
        <strain evidence="5">1282</strain>
    </source>
</reference>
<feature type="transmembrane region" description="Helical" evidence="3">
    <location>
        <begin position="81"/>
        <end position="103"/>
    </location>
</feature>
<evidence type="ECO:0000256" key="2">
    <source>
        <dbReference type="ARBA" id="ARBA00024438"/>
    </source>
</evidence>
<sequence length="283" mass="31236">MKVTCKVIQDLLPLYVDGVCSPDTAALVEEHLKDCAPCQEAYHALKEAPSPSPAHDTTLPKKETKIVEGFKQVRRTLRKKWVKIAALAVAATLVVTIGLAFFANTYRIVPKAEEILQGVSVEDGLLTVNLETPFFLSPMTLLTPSTTQAPGGGESILLITTSYTPSDWINNWFHVTVGQHTGPEGGSPWDLTYTLTEEAWNDKFGEEAAQAKAQLRANGFTEDEIKFFGRSVEQELPHGDIQKVYYYDVASPRVWDSNEDAQQALAEHGTLLWTAEDGVVYQP</sequence>
<evidence type="ECO:0000256" key="1">
    <source>
        <dbReference type="ARBA" id="ARBA00024353"/>
    </source>
</evidence>
<proteinExistence type="inferred from homology"/>
<dbReference type="AlphaFoldDB" id="A0A9D2C0U8"/>
<feature type="domain" description="Putative zinc-finger" evidence="4">
    <location>
        <begin position="5"/>
        <end position="39"/>
    </location>
</feature>
<gene>
    <name evidence="5" type="ORF">H9838_04305</name>
</gene>
<evidence type="ECO:0000256" key="3">
    <source>
        <dbReference type="SAM" id="Phobius"/>
    </source>
</evidence>
<dbReference type="EMBL" id="DXDU01000068">
    <property type="protein sequence ID" value="HIY26381.1"/>
    <property type="molecule type" value="Genomic_DNA"/>
</dbReference>
<dbReference type="InterPro" id="IPR041916">
    <property type="entry name" value="Anti_sigma_zinc_sf"/>
</dbReference>